<dbReference type="RefSeq" id="WP_006301478.1">
    <property type="nucleotide sequence ID" value="NZ_CM001022.1"/>
</dbReference>
<organism evidence="2 3">
    <name type="scientific">Aminomonas paucivorans DSM 12260</name>
    <dbReference type="NCBI Taxonomy" id="584708"/>
    <lineage>
        <taxon>Bacteria</taxon>
        <taxon>Thermotogati</taxon>
        <taxon>Synergistota</taxon>
        <taxon>Synergistia</taxon>
        <taxon>Synergistales</taxon>
        <taxon>Synergistaceae</taxon>
        <taxon>Aminomonas</taxon>
    </lineage>
</organism>
<keyword evidence="3" id="KW-1185">Reference proteome</keyword>
<evidence type="ECO:0000313" key="3">
    <source>
        <dbReference type="Proteomes" id="UP000005096"/>
    </source>
</evidence>
<dbReference type="Proteomes" id="UP000005096">
    <property type="component" value="Chromosome"/>
</dbReference>
<dbReference type="GO" id="GO:0016887">
    <property type="term" value="F:ATP hydrolysis activity"/>
    <property type="evidence" value="ECO:0007669"/>
    <property type="project" value="InterPro"/>
</dbReference>
<dbReference type="EMBL" id="CM001022">
    <property type="protein sequence ID" value="EFQ24246.1"/>
    <property type="molecule type" value="Genomic_DNA"/>
</dbReference>
<protein>
    <submittedName>
        <fullName evidence="2">ATPase</fullName>
    </submittedName>
</protein>
<dbReference type="AlphaFoldDB" id="E3CVZ1"/>
<proteinExistence type="predicted"/>
<dbReference type="SUPFAM" id="SSF52540">
    <property type="entry name" value="P-loop containing nucleoside triphosphate hydrolases"/>
    <property type="match status" value="1"/>
</dbReference>
<sequence length="379" mass="43686">MLRRLYVNHFRCLVNFEVKFGSLHLIMGANGCGKSTVFDIVDRIRRFVTNGAKVTEVFPPEDLTSWVARDEQRFEVDVEGNGGLYAYRLAIGHTKDRKKERVDLEELLFNGNPLFRYEQGSVHLFHDDHEPGPIYPFDWSYSSLSTIISRSDNTKLTWFKNWLEQMIILKPLPQDMTALASEESSRLEYSGANFASWYRYLSQEHQDRIFSLINRLKEIVPGFYSFKLEQEGNTRVLRVGFADEEIHGSSPFYFDFDRLSDGQRILLVLYSLLCDVEGQHRTLFLDEPGNYLSIDEIQPWLVELSDLCAEEEVQAVLISHNPELIDYLGGAYGLWMDREPLGPARIRAIALSEEEGKGEAGAWGQPLKLSERIARGWQE</sequence>
<dbReference type="HOGENOM" id="CLU_728900_0_0_0"/>
<reference evidence="2 3" key="1">
    <citation type="journal article" date="2010" name="Stand. Genomic Sci.">
        <title>Non-contiguous finished genome sequence of Aminomonas paucivorans type strain (GLU-3).</title>
        <authorList>
            <person name="Pitluck S."/>
            <person name="Yasawong M."/>
            <person name="Held B."/>
            <person name="Lapidus A."/>
            <person name="Nolan M."/>
            <person name="Copeland A."/>
            <person name="Lucas S."/>
            <person name="Del Rio T.G."/>
            <person name="Tice H."/>
            <person name="Cheng J.F."/>
            <person name="Chertkov O."/>
            <person name="Goodwin L."/>
            <person name="Tapia R."/>
            <person name="Han C."/>
            <person name="Liolios K."/>
            <person name="Ivanova N."/>
            <person name="Mavromatis K."/>
            <person name="Ovchinnikova G."/>
            <person name="Pati A."/>
            <person name="Chen A."/>
            <person name="Palaniappan K."/>
            <person name="Land M."/>
            <person name="Hauser L."/>
            <person name="Chang Y.J."/>
            <person name="Jeffries C.D."/>
            <person name="Pukall R."/>
            <person name="Spring S."/>
            <person name="Rohde M."/>
            <person name="Sikorski J."/>
            <person name="Goker M."/>
            <person name="Woyke T."/>
            <person name="Bristow J."/>
            <person name="Eisen J.A."/>
            <person name="Markowitz V."/>
            <person name="Hugenholtz P."/>
            <person name="Kyrpides N.C."/>
            <person name="Klenk H.P."/>
        </authorList>
    </citation>
    <scope>NUCLEOTIDE SEQUENCE [LARGE SCALE GENOMIC DNA]</scope>
    <source>
        <strain evidence="2 3">DSM 12260</strain>
    </source>
</reference>
<dbReference type="Gene3D" id="3.40.50.300">
    <property type="entry name" value="P-loop containing nucleotide triphosphate hydrolases"/>
    <property type="match status" value="1"/>
</dbReference>
<evidence type="ECO:0000259" key="1">
    <source>
        <dbReference type="Pfam" id="PF13304"/>
    </source>
</evidence>
<dbReference type="PANTHER" id="PTHR40396">
    <property type="entry name" value="ATPASE-LIKE PROTEIN"/>
    <property type="match status" value="1"/>
</dbReference>
<gene>
    <name evidence="2" type="ORF">Apau_1830</name>
</gene>
<dbReference type="InterPro" id="IPR027417">
    <property type="entry name" value="P-loop_NTPase"/>
</dbReference>
<dbReference type="PaxDb" id="584708-Apau_1830"/>
<dbReference type="PANTHER" id="PTHR40396:SF1">
    <property type="entry name" value="ATPASE AAA-TYPE CORE DOMAIN-CONTAINING PROTEIN"/>
    <property type="match status" value="1"/>
</dbReference>
<dbReference type="InterPro" id="IPR003959">
    <property type="entry name" value="ATPase_AAA_core"/>
</dbReference>
<dbReference type="Pfam" id="PF13304">
    <property type="entry name" value="AAA_21"/>
    <property type="match status" value="1"/>
</dbReference>
<accession>E3CVZ1</accession>
<feature type="domain" description="ATPase AAA-type core" evidence="1">
    <location>
        <begin position="24"/>
        <end position="326"/>
    </location>
</feature>
<dbReference type="eggNOG" id="COG4637">
    <property type="taxonomic scope" value="Bacteria"/>
</dbReference>
<dbReference type="GO" id="GO:0005524">
    <property type="term" value="F:ATP binding"/>
    <property type="evidence" value="ECO:0007669"/>
    <property type="project" value="InterPro"/>
</dbReference>
<evidence type="ECO:0000313" key="2">
    <source>
        <dbReference type="EMBL" id="EFQ24246.1"/>
    </source>
</evidence>
<dbReference type="STRING" id="584708.Apau_1830"/>
<name>E3CVZ1_9BACT</name>